<dbReference type="EMBL" id="UZAF01000648">
    <property type="protein sequence ID" value="VDO06199.1"/>
    <property type="molecule type" value="Genomic_DNA"/>
</dbReference>
<evidence type="ECO:0000313" key="1">
    <source>
        <dbReference type="EMBL" id="VDO06199.1"/>
    </source>
</evidence>
<dbReference type="Proteomes" id="UP000268014">
    <property type="component" value="Unassembled WGS sequence"/>
</dbReference>
<reference evidence="1 2" key="1">
    <citation type="submission" date="2018-11" db="EMBL/GenBank/DDBJ databases">
        <authorList>
            <consortium name="Pathogen Informatics"/>
        </authorList>
    </citation>
    <scope>NUCLEOTIDE SEQUENCE [LARGE SCALE GENOMIC DNA]</scope>
    <source>
        <strain evidence="1 2">MHpl1</strain>
    </source>
</reference>
<organism evidence="1 2">
    <name type="scientific">Haemonchus placei</name>
    <name type="common">Barber's pole worm</name>
    <dbReference type="NCBI Taxonomy" id="6290"/>
    <lineage>
        <taxon>Eukaryota</taxon>
        <taxon>Metazoa</taxon>
        <taxon>Ecdysozoa</taxon>
        <taxon>Nematoda</taxon>
        <taxon>Chromadorea</taxon>
        <taxon>Rhabditida</taxon>
        <taxon>Rhabditina</taxon>
        <taxon>Rhabditomorpha</taxon>
        <taxon>Strongyloidea</taxon>
        <taxon>Trichostrongylidae</taxon>
        <taxon>Haemonchus</taxon>
    </lineage>
</organism>
<proteinExistence type="predicted"/>
<accession>A0A3P7SHP0</accession>
<evidence type="ECO:0000313" key="2">
    <source>
        <dbReference type="Proteomes" id="UP000268014"/>
    </source>
</evidence>
<gene>
    <name evidence="1" type="ORF">HPLM_LOCUS730</name>
</gene>
<name>A0A3P7SHP0_HAEPC</name>
<keyword evidence="2" id="KW-1185">Reference proteome</keyword>
<sequence>MINLICFQRDPKIKERPSRQQLLLGFQNRNAQIQLNSFTHLCWISC</sequence>
<dbReference type="AlphaFoldDB" id="A0A3P7SHP0"/>
<protein>
    <submittedName>
        <fullName evidence="1">Uncharacterized protein</fullName>
    </submittedName>
</protein>